<dbReference type="GO" id="GO:0050909">
    <property type="term" value="P:sensory perception of taste"/>
    <property type="evidence" value="ECO:0007669"/>
    <property type="project" value="InterPro"/>
</dbReference>
<feature type="transmembrane region" description="Helical" evidence="6">
    <location>
        <begin position="127"/>
        <end position="147"/>
    </location>
</feature>
<protein>
    <recommendedName>
        <fullName evidence="6">Gustatory receptor</fullName>
    </recommendedName>
</protein>
<reference evidence="7" key="1">
    <citation type="journal article" date="2021" name="G3 (Bethesda)">
        <title>Genome and transcriptome analysis of the beet armyworm Spodoptera exigua reveals targets for pest control. .</title>
        <authorList>
            <person name="Simon S."/>
            <person name="Breeschoten T."/>
            <person name="Jansen H.J."/>
            <person name="Dirks R.P."/>
            <person name="Schranz M.E."/>
            <person name="Ros V.I.D."/>
        </authorList>
    </citation>
    <scope>NUCLEOTIDE SEQUENCE</scope>
    <source>
        <strain evidence="7">TB_SE_WUR_2020</strain>
    </source>
</reference>
<feature type="transmembrane region" description="Helical" evidence="6">
    <location>
        <begin position="74"/>
        <end position="96"/>
    </location>
</feature>
<dbReference type="GO" id="GO:0007165">
    <property type="term" value="P:signal transduction"/>
    <property type="evidence" value="ECO:0007669"/>
    <property type="project" value="UniProtKB-KW"/>
</dbReference>
<proteinExistence type="inferred from homology"/>
<name>A0A922MF26_SPOEX</name>
<comment type="caution">
    <text evidence="7">The sequence shown here is derived from an EMBL/GenBank/DDBJ whole genome shotgun (WGS) entry which is preliminary data.</text>
</comment>
<evidence type="ECO:0000256" key="1">
    <source>
        <dbReference type="ARBA" id="ARBA00004651"/>
    </source>
</evidence>
<keyword evidence="2 6" id="KW-1003">Cell membrane</keyword>
<sequence>MSTMNLFYILIYAENFMCIYRNFFSLTKNQKIIAITRIIVELSLSIAITVNNVILSDFVDFDYSDKDKLMTDILQFLTLFKSLVIVIGGVVTAEAFSRFTDNLRKLHNCFKDNEYYENAAKNLRVKCLVGFVVFTVMGVILLLVRLIDWYSLETYLLREIIILVVHELWVDIRYTLEHLVVYCAITTTYNYLKCLSIAVNDVLKRYNEQDNTESSSDGNEDIVDLPKKVNYWTEKYQNIMACCKNISLCYQELLLFSVAVAMVQCIYSMYGIFNAIIKKDVQRRLGTSNIVYSLIYHMSATITLLFAGQKLQNEFNSFNKALALLACEVSSHHAKSETRQLKDLNRLVTTNPIVIKFSTFSLGMYLFPMMLSLSATYIVVMLQFNHVI</sequence>
<comment type="similarity">
    <text evidence="6">Belongs to the insect chemoreceptor superfamily. Gustatory receptor (GR) family.</text>
</comment>
<dbReference type="InterPro" id="IPR013604">
    <property type="entry name" value="7TM_chemorcpt"/>
</dbReference>
<keyword evidence="6" id="KW-0807">Transducer</keyword>
<organism evidence="7 8">
    <name type="scientific">Spodoptera exigua</name>
    <name type="common">Beet armyworm</name>
    <name type="synonym">Noctua fulgens</name>
    <dbReference type="NCBI Taxonomy" id="7107"/>
    <lineage>
        <taxon>Eukaryota</taxon>
        <taxon>Metazoa</taxon>
        <taxon>Ecdysozoa</taxon>
        <taxon>Arthropoda</taxon>
        <taxon>Hexapoda</taxon>
        <taxon>Insecta</taxon>
        <taxon>Pterygota</taxon>
        <taxon>Neoptera</taxon>
        <taxon>Endopterygota</taxon>
        <taxon>Lepidoptera</taxon>
        <taxon>Glossata</taxon>
        <taxon>Ditrysia</taxon>
        <taxon>Noctuoidea</taxon>
        <taxon>Noctuidae</taxon>
        <taxon>Amphipyrinae</taxon>
        <taxon>Spodoptera</taxon>
    </lineage>
</organism>
<dbReference type="EMBL" id="JACEFF010000561">
    <property type="protein sequence ID" value="KAH9635361.1"/>
    <property type="molecule type" value="Genomic_DNA"/>
</dbReference>
<gene>
    <name evidence="7" type="ORF">HF086_017927</name>
</gene>
<evidence type="ECO:0000256" key="5">
    <source>
        <dbReference type="ARBA" id="ARBA00023136"/>
    </source>
</evidence>
<evidence type="ECO:0000313" key="8">
    <source>
        <dbReference type="Proteomes" id="UP000814243"/>
    </source>
</evidence>
<evidence type="ECO:0000256" key="6">
    <source>
        <dbReference type="RuleBase" id="RU363108"/>
    </source>
</evidence>
<feature type="transmembrane region" description="Helical" evidence="6">
    <location>
        <begin position="35"/>
        <end position="54"/>
    </location>
</feature>
<evidence type="ECO:0000313" key="7">
    <source>
        <dbReference type="EMBL" id="KAH9635361.1"/>
    </source>
</evidence>
<feature type="transmembrane region" description="Helical" evidence="6">
    <location>
        <begin position="6"/>
        <end position="23"/>
    </location>
</feature>
<evidence type="ECO:0000256" key="4">
    <source>
        <dbReference type="ARBA" id="ARBA00022989"/>
    </source>
</evidence>
<dbReference type="Proteomes" id="UP000814243">
    <property type="component" value="Unassembled WGS sequence"/>
</dbReference>
<accession>A0A922MF26</accession>
<feature type="transmembrane region" description="Helical" evidence="6">
    <location>
        <begin position="254"/>
        <end position="277"/>
    </location>
</feature>
<dbReference type="AlphaFoldDB" id="A0A922MF26"/>
<keyword evidence="4 6" id="KW-1133">Transmembrane helix</keyword>
<keyword evidence="5 6" id="KW-0472">Membrane</keyword>
<dbReference type="GO" id="GO:0005886">
    <property type="term" value="C:plasma membrane"/>
    <property type="evidence" value="ECO:0007669"/>
    <property type="project" value="UniProtKB-SubCell"/>
</dbReference>
<evidence type="ECO:0000256" key="2">
    <source>
        <dbReference type="ARBA" id="ARBA00022475"/>
    </source>
</evidence>
<feature type="transmembrane region" description="Helical" evidence="6">
    <location>
        <begin position="365"/>
        <end position="384"/>
    </location>
</feature>
<feature type="transmembrane region" description="Helical" evidence="6">
    <location>
        <begin position="289"/>
        <end position="308"/>
    </location>
</feature>
<keyword evidence="3 6" id="KW-0812">Transmembrane</keyword>
<keyword evidence="6" id="KW-0675">Receptor</keyword>
<comment type="subcellular location">
    <subcellularLocation>
        <location evidence="1 6">Cell membrane</location>
        <topology evidence="1 6">Multi-pass membrane protein</topology>
    </subcellularLocation>
</comment>
<evidence type="ECO:0000256" key="3">
    <source>
        <dbReference type="ARBA" id="ARBA00022692"/>
    </source>
</evidence>
<comment type="function">
    <text evidence="6">Gustatory receptor which mediates acceptance or avoidance behavior, depending on its substrates.</text>
</comment>
<dbReference type="Pfam" id="PF08395">
    <property type="entry name" value="7tm_7"/>
    <property type="match status" value="1"/>
</dbReference>